<gene>
    <name evidence="1" type="ORF">Cspa_c57100</name>
</gene>
<protein>
    <submittedName>
        <fullName evidence="1">Uncharacterized protein</fullName>
    </submittedName>
</protein>
<keyword evidence="2" id="KW-1185">Reference proteome</keyword>
<dbReference type="RefSeq" id="WP_015395742.1">
    <property type="nucleotide sequence ID" value="NC_020291.1"/>
</dbReference>
<dbReference type="KEGG" id="csr:Cspa_c57100"/>
<dbReference type="eggNOG" id="COG3645">
    <property type="taxonomic scope" value="Bacteria"/>
</dbReference>
<dbReference type="HOGENOM" id="CLU_2104760_0_0_9"/>
<dbReference type="InterPro" id="IPR014054">
    <property type="entry name" value="Phage_regulatory_Rha"/>
</dbReference>
<dbReference type="PATRIC" id="fig|931276.5.peg.5756"/>
<organism evidence="1 2">
    <name type="scientific">Clostridium saccharoperbutylacetonicum N1-4(HMT)</name>
    <dbReference type="NCBI Taxonomy" id="931276"/>
    <lineage>
        <taxon>Bacteria</taxon>
        <taxon>Bacillati</taxon>
        <taxon>Bacillota</taxon>
        <taxon>Clostridia</taxon>
        <taxon>Eubacteriales</taxon>
        <taxon>Clostridiaceae</taxon>
        <taxon>Clostridium</taxon>
    </lineage>
</organism>
<accession>M1M1F6</accession>
<proteinExistence type="predicted"/>
<sequence length="115" mass="13658">MAKIETELKTLETLGLESALNFKVVKYTDKKGEVRPCYELNRDGMLMLLNSESTLVRLITIEYINILEVENQKLKQERKHYYKLEVEELKKFKKVVTESNDQIISNKTTFCRYQF</sequence>
<evidence type="ECO:0000313" key="2">
    <source>
        <dbReference type="Proteomes" id="UP000011728"/>
    </source>
</evidence>
<dbReference type="AlphaFoldDB" id="M1M1F6"/>
<dbReference type="Proteomes" id="UP000011728">
    <property type="component" value="Chromosome"/>
</dbReference>
<dbReference type="EMBL" id="CP004121">
    <property type="protein sequence ID" value="AGF59435.1"/>
    <property type="molecule type" value="Genomic_DNA"/>
</dbReference>
<name>M1M1F6_9CLOT</name>
<dbReference type="OrthoDB" id="9812611at2"/>
<reference evidence="1 2" key="1">
    <citation type="submission" date="2013-02" db="EMBL/GenBank/DDBJ databases">
        <title>Genome sequence of Clostridium saccharoperbutylacetonicum N1-4(HMT).</title>
        <authorList>
            <person name="Poehlein A."/>
            <person name="Daniel R."/>
        </authorList>
    </citation>
    <scope>NUCLEOTIDE SEQUENCE [LARGE SCALE GENOMIC DNA]</scope>
    <source>
        <strain evidence="2">N1-4(HMT)</strain>
    </source>
</reference>
<evidence type="ECO:0000313" key="1">
    <source>
        <dbReference type="EMBL" id="AGF59435.1"/>
    </source>
</evidence>
<dbReference type="Pfam" id="PF09669">
    <property type="entry name" value="Phage_pRha"/>
    <property type="match status" value="1"/>
</dbReference>